<dbReference type="Pfam" id="PF02018">
    <property type="entry name" value="CBM_4_9"/>
    <property type="match status" value="1"/>
</dbReference>
<evidence type="ECO:0000313" key="4">
    <source>
        <dbReference type="Proteomes" id="UP000230729"/>
    </source>
</evidence>
<sequence>MQYQKANIHKKYYIKLLFLLSILFFSFLCCLNESKADSYFDSLGFEYEIEGPPTPSAMQILVADIKHKAETVKGFFKGLAQAIIEADRRIDEIFKGRMGAKAYRAALKYFLNQIAYDTAVYLATGEKGQGPMFESRNAGEYIMNVADNAAGSFINAVTSDIFNSKFNLCKPDLNIKLRIGLGLKEIEKPTPPSCSFREMKKNWENELNSKDFLTRFEDIFNPTSNDLGIALSLQTGIMEEKQKQINQSIIDYIKDAGFKPVTDPISGRVKTPANIVRRLAEKQVEDSTKLQTTPTGDYLGDALDIFVNTLFSKLFDKWLKKGLVDDKSDYAYDWSKINQFDAPGGGGGIKAAKERMRSLGEMTFDTRADYDITLDLTKCDNPDKAGPSDCVITDKFRQAVIKQLTVGEAIDQGYLDPKGVFGFISGSQSGDLEPSYQEGYPYRSMIILRKYRILPVGWEAAAEDIKVNKRKTFTLGEMVACFAEDDKYQGMEGETNKWCRNYVDPDWVLKAPANYCARMGFGPEISLSRVEGEGNESRLLISRQEDYCADEQSCIKEGSDGTCEFTGYCTEERRTWRMDAETCEPVYNTCLGFQAEDGRRDFYLQNTLDYADCSADNVGCTGYCQPDTQGKFSCTAADPAGKIFLDKTAGECAADALGCHEYIRTKSGLGVNLVRNGSFEKNVSAEDWTFIPKNGGVDGKLELDATQSFLGAQSLKITAHNNNLNDPSHAAQTVYGLMKNEIITVSYYVKYDGQVSPHQGAWLVAYLRDENNQPVNYKNQPSGWIEETLVNFSGDGQWKKVSFSFSPQDDSDPNSLEFTLVIEPRLQVDAAGRDISAWFDGIKVEKNANATDYSEYRENGLVYLSNAQTCASEQVGCQMLTQNKNLITVPAKIALDDYCPAECDGYDSYLARPTQFDSERVDNLIPALAAKCGAGEVGCDQFTNLDAAARGGESVANYSFLRRCNKPGNANVNCGDYYTWEGSNETGYQLKNFRLSENTSGTIQPQMLDGYNPDSCTPGIYKLPAADPAYNPDCREFYNKAGEVFYRLFSQTITCSDDCVPFRRSLNNIITSSQCQSECAGVYDPTQCQSGCDSISCKNSAADGQQSCFYELQGTEKYSIFCKSGGKWSVQHQACIYEAIPSESRTCQASQAGCREYSGSEGNNSRILFTDTFTGIKDDWQGANNTSLELSSESLFVNGQSLSLSNGSPKTAMEKKLGLDVRQGKSYVLSFLAKTATGNLTLSAGIKNYTNQEESFGTANITPAWQVYTLDLPELKMAPDQDTVLRIVADNSGKFYIDDIRLTEITDRYFLIRDSWQIPKDCLSTMLGCAGYTDADGASYYLYKFSQLCPESTVGCEAMIDTYNFTPYGGKTWPNYNPAVSVATDTPVYVAYDPRQQCNRADKGCSLLGRPHYYDGEVVYTPAYVLNNPDLYDQALCNMTDDGCRQYNTNDGLAYLKDPGDQLCEWKLKTNTSSSTAWLKIPVKKCGGIGAGKYCLSDSDCVTGVKCEYDEGEYECPVSEIKTIGIGGGVKQPDQQAGVYWVGLCPAGQDTCTEYIDPLSRPSVNLFNSTNKSAFLKPKILYVIKNFPIVHTINNVLISIDPDLYVLNQKNILEKPTSVSPSNHTQLIFLNNGTGKLLNDLLEESEIRQAMITYNLAKNVDRSTCNGLVNFEDGCLLFNERAADGKGYKELVFDADATIDDNVGVTPKSGNKKNANALIKVRPDRVCNEWLACNSYIQDKQGNQVCYGIGLCDSLDDKGDCNSFAAAPKANQIINSSTIKQYGNSSGYLQAGEMTYKQLYPVAAMKEAGEFAEVPNGSFEYYDSQGYPIGWNAVDQTRQSVVWESNKFSVINNPIAAQIYDVKYPIDGKAILRLAPSGVTMQSDFIDVEPNSTYVLSAYINTKQIQKPLDASLNIGISPSTYDYAGTTVKQQGGGADISLCDQRTKPWINGCGVSLPAGNDWTLINSTFQLGPDTTRLKINFNAQIYPFGVSCCIGSEWEPMGSADSRRQINKSDGINSVYYFINQWFAGGWFGSGKNSYYLDTNDNWAEVSGFGTDMFISSFAAYNNKLYAAGGKKVGTLGRQIAVFNTNKWDPLIISSSDFPNLPVYKLKNINNNLYAVGGSDSEGFVMKYDGANWTKIGTNLDGSVYDIIFHNNTLYIAASSSQVVAKLESGQWEPVINSGKFDGTALALEIYDNKLIVGGYFTKFGETVLNGIAQLDGNQWQPMGKGFTFANSQNSPGVEALMVVNLDDDEYEEDILFAAGSFDRANGGWAPNIARWYGHSWLGTQGSFSKIKTLASDPGAKPKYIVAAGLPTNSYNIAKWKKSNSEDDDKCEKTGNREVAPSYSCMQRGEAVLGGYDRCYTIKKKAKGSSVYGSLSLIDENVYIASADACTGNVFVDNIQLRPALNKRFARASNIPGQMEMENKILPTCRLYPAQDALSCSYYEDSGKYQKGLLGYCLEYDRKPGSEDNCLLWYPTGKVKGDGIEEGGGYLGKMPVYYCLDFAECELIEPRKSIWASGSCNCRPTGEKDSFLVKVCDQNGSCQEKDVAPPGYFAQNTGNQAGCGHDCPRHSNPGQNHRWNATPVSSDFVGRYNNIDWYKYNGSLIELVGTPDSNESFNEGDYGLKAYCPDLDGLIIDVDFPLPQELLNTPSNDGKYKIPYCKKIVQTVNAVGQNKYWSGRVYNGSDYHSTCNEPFSNVLPMDCYYSSDYIPFGSIVQPNSGFFSNPYDWDSRPAKDGVQPLFYESPEKSLSAPYQPRMGQIFSIDWLKRIFAKSYGIWSWQGEKNEVSNVDEKKITFSANTTLSEFETIYCPAGYLGQGTCIMCDPMKSQDGSISEIKEEVTGKLIGCKANLTKKTQTDPITGISEDYYGPVCMQLDCKRSQITYTNFNFQYRLQNVGNWSPPDKKCAYTINNQIARPPYDPNAPEGQQCNKGDCLNCTPNTTGDLPSSCDYCAVPPVISNIQVNPKTISKGNFVNLTFNSQLDSQQLPLVMYAVDWGDGATTSVSGVEMNARPNTNDPHSLFHYYDFSQACTAPGVSLCTIKPKIKIKDNWGWCNGGTTIYDCDSWASDPTITINK</sequence>
<evidence type="ECO:0000313" key="3">
    <source>
        <dbReference type="EMBL" id="PIP33550.1"/>
    </source>
</evidence>
<dbReference type="SUPFAM" id="SSF49785">
    <property type="entry name" value="Galactose-binding domain-like"/>
    <property type="match status" value="1"/>
</dbReference>
<dbReference type="GO" id="GO:0016798">
    <property type="term" value="F:hydrolase activity, acting on glycosyl bonds"/>
    <property type="evidence" value="ECO:0007669"/>
    <property type="project" value="InterPro"/>
</dbReference>
<dbReference type="EMBL" id="PCSD01000093">
    <property type="protein sequence ID" value="PIP33550.1"/>
    <property type="molecule type" value="Genomic_DNA"/>
</dbReference>
<dbReference type="Gene3D" id="2.60.120.260">
    <property type="entry name" value="Galactose-binding domain-like"/>
    <property type="match status" value="3"/>
</dbReference>
<keyword evidence="1" id="KW-0378">Hydrolase</keyword>
<gene>
    <name evidence="3" type="ORF">COX22_03800</name>
</gene>
<comment type="caution">
    <text evidence="3">The sequence shown here is derived from an EMBL/GenBank/DDBJ whole genome shotgun (WGS) entry which is preliminary data.</text>
</comment>
<proteinExistence type="predicted"/>
<dbReference type="SUPFAM" id="SSF50965">
    <property type="entry name" value="Galactose oxidase, central domain"/>
    <property type="match status" value="1"/>
</dbReference>
<feature type="domain" description="CBM-cenC" evidence="2">
    <location>
        <begin position="672"/>
        <end position="821"/>
    </location>
</feature>
<dbReference type="InterPro" id="IPR008979">
    <property type="entry name" value="Galactose-bd-like_sf"/>
</dbReference>
<name>A0A2G9ZLT3_9BACT</name>
<organism evidence="3 4">
    <name type="scientific">Candidatus Falkowbacteria bacterium CG23_combo_of_CG06-09_8_20_14_all_49_15</name>
    <dbReference type="NCBI Taxonomy" id="1974572"/>
    <lineage>
        <taxon>Bacteria</taxon>
        <taxon>Candidatus Falkowiibacteriota</taxon>
    </lineage>
</organism>
<dbReference type="InterPro" id="IPR003305">
    <property type="entry name" value="CenC_carb-bd"/>
</dbReference>
<protein>
    <recommendedName>
        <fullName evidence="2">CBM-cenC domain-containing protein</fullName>
    </recommendedName>
</protein>
<evidence type="ECO:0000256" key="1">
    <source>
        <dbReference type="ARBA" id="ARBA00022801"/>
    </source>
</evidence>
<dbReference type="InterPro" id="IPR011043">
    <property type="entry name" value="Gal_Oxase/kelch_b-propeller"/>
</dbReference>
<dbReference type="Proteomes" id="UP000230729">
    <property type="component" value="Unassembled WGS sequence"/>
</dbReference>
<evidence type="ECO:0000259" key="2">
    <source>
        <dbReference type="Pfam" id="PF02018"/>
    </source>
</evidence>
<accession>A0A2G9ZLT3</accession>
<reference evidence="3 4" key="1">
    <citation type="submission" date="2017-09" db="EMBL/GenBank/DDBJ databases">
        <title>Depth-based differentiation of microbial function through sediment-hosted aquifers and enrichment of novel symbionts in the deep terrestrial subsurface.</title>
        <authorList>
            <person name="Probst A.J."/>
            <person name="Ladd B."/>
            <person name="Jarett J.K."/>
            <person name="Geller-Mcgrath D.E."/>
            <person name="Sieber C.M."/>
            <person name="Emerson J.B."/>
            <person name="Anantharaman K."/>
            <person name="Thomas B.C."/>
            <person name="Malmstrom R."/>
            <person name="Stieglmeier M."/>
            <person name="Klingl A."/>
            <person name="Woyke T."/>
            <person name="Ryan C.M."/>
            <person name="Banfield J.F."/>
        </authorList>
    </citation>
    <scope>NUCLEOTIDE SEQUENCE [LARGE SCALE GENOMIC DNA]</scope>
    <source>
        <strain evidence="3">CG23_combo_of_CG06-09_8_20_14_all_49_15</strain>
    </source>
</reference>